<evidence type="ECO:0000313" key="2">
    <source>
        <dbReference type="Proteomes" id="UP000054166"/>
    </source>
</evidence>
<dbReference type="EMBL" id="KN833106">
    <property type="protein sequence ID" value="KIM72805.1"/>
    <property type="molecule type" value="Genomic_DNA"/>
</dbReference>
<proteinExistence type="predicted"/>
<protein>
    <submittedName>
        <fullName evidence="1">Uncharacterized protein</fullName>
    </submittedName>
</protein>
<name>A0A0C3EJI7_PILCF</name>
<dbReference type="Proteomes" id="UP000054166">
    <property type="component" value="Unassembled WGS sequence"/>
</dbReference>
<reference evidence="2" key="2">
    <citation type="submission" date="2015-01" db="EMBL/GenBank/DDBJ databases">
        <title>Evolutionary Origins and Diversification of the Mycorrhizal Mutualists.</title>
        <authorList>
            <consortium name="DOE Joint Genome Institute"/>
            <consortium name="Mycorrhizal Genomics Consortium"/>
            <person name="Kohler A."/>
            <person name="Kuo A."/>
            <person name="Nagy L.G."/>
            <person name="Floudas D."/>
            <person name="Copeland A."/>
            <person name="Barry K.W."/>
            <person name="Cichocki N."/>
            <person name="Veneault-Fourrey C."/>
            <person name="LaButti K."/>
            <person name="Lindquist E.A."/>
            <person name="Lipzen A."/>
            <person name="Lundell T."/>
            <person name="Morin E."/>
            <person name="Murat C."/>
            <person name="Riley R."/>
            <person name="Ohm R."/>
            <person name="Sun H."/>
            <person name="Tunlid A."/>
            <person name="Henrissat B."/>
            <person name="Grigoriev I.V."/>
            <person name="Hibbett D.S."/>
            <person name="Martin F."/>
        </authorList>
    </citation>
    <scope>NUCLEOTIDE SEQUENCE [LARGE SCALE GENOMIC DNA]</scope>
    <source>
        <strain evidence="2">F 1598</strain>
    </source>
</reference>
<evidence type="ECO:0000313" key="1">
    <source>
        <dbReference type="EMBL" id="KIM72805.1"/>
    </source>
</evidence>
<dbReference type="HOGENOM" id="CLU_1714004_0_0_1"/>
<sequence>MAKGDSGDHLMRRFESLSIEVACMTSFGLFDAATGVALKSTLSSAPLLLIDTTIHSFIKIKPSSAENEWIELIFEGGLHTFLENSRLFPRWELVPITQKLAAMDATSTEDQKSELTRYCQKKRLEILFQAKLYTKWKCLQMKQSIAKLKEESE</sequence>
<keyword evidence="2" id="KW-1185">Reference proteome</keyword>
<dbReference type="InParanoid" id="A0A0C3EJI7"/>
<organism evidence="1 2">
    <name type="scientific">Piloderma croceum (strain F 1598)</name>
    <dbReference type="NCBI Taxonomy" id="765440"/>
    <lineage>
        <taxon>Eukaryota</taxon>
        <taxon>Fungi</taxon>
        <taxon>Dikarya</taxon>
        <taxon>Basidiomycota</taxon>
        <taxon>Agaricomycotina</taxon>
        <taxon>Agaricomycetes</taxon>
        <taxon>Agaricomycetidae</taxon>
        <taxon>Atheliales</taxon>
        <taxon>Atheliaceae</taxon>
        <taxon>Piloderma</taxon>
    </lineage>
</organism>
<accession>A0A0C3EJI7</accession>
<dbReference type="AlphaFoldDB" id="A0A0C3EJI7"/>
<reference evidence="1 2" key="1">
    <citation type="submission" date="2014-04" db="EMBL/GenBank/DDBJ databases">
        <authorList>
            <consortium name="DOE Joint Genome Institute"/>
            <person name="Kuo A."/>
            <person name="Tarkka M."/>
            <person name="Buscot F."/>
            <person name="Kohler A."/>
            <person name="Nagy L.G."/>
            <person name="Floudas D."/>
            <person name="Copeland A."/>
            <person name="Barry K.W."/>
            <person name="Cichocki N."/>
            <person name="Veneault-Fourrey C."/>
            <person name="LaButti K."/>
            <person name="Lindquist E.A."/>
            <person name="Lipzen A."/>
            <person name="Lundell T."/>
            <person name="Morin E."/>
            <person name="Murat C."/>
            <person name="Sun H."/>
            <person name="Tunlid A."/>
            <person name="Henrissat B."/>
            <person name="Grigoriev I.V."/>
            <person name="Hibbett D.S."/>
            <person name="Martin F."/>
            <person name="Nordberg H.P."/>
            <person name="Cantor M.N."/>
            <person name="Hua S.X."/>
        </authorList>
    </citation>
    <scope>NUCLEOTIDE SEQUENCE [LARGE SCALE GENOMIC DNA]</scope>
    <source>
        <strain evidence="1 2">F 1598</strain>
    </source>
</reference>
<gene>
    <name evidence="1" type="ORF">PILCRDRAFT_93313</name>
</gene>